<evidence type="ECO:0000259" key="22">
    <source>
        <dbReference type="PROSITE" id="PS51671"/>
    </source>
</evidence>
<dbReference type="InterPro" id="IPR045865">
    <property type="entry name" value="ACT-like_dom_sf"/>
</dbReference>
<evidence type="ECO:0000256" key="18">
    <source>
        <dbReference type="ARBA" id="ARBA00047848"/>
    </source>
</evidence>
<evidence type="ECO:0000256" key="6">
    <source>
        <dbReference type="ARBA" id="ARBA00012404"/>
    </source>
</evidence>
<dbReference type="FunFam" id="3.40.190.10:FF:000029">
    <property type="entry name" value="Chorismate mutase/Prephenate dehydratase"/>
    <property type="match status" value="1"/>
</dbReference>
<dbReference type="CDD" id="cd04905">
    <property type="entry name" value="ACT_CM-PDT"/>
    <property type="match status" value="1"/>
</dbReference>
<evidence type="ECO:0000256" key="12">
    <source>
        <dbReference type="ARBA" id="ARBA00023222"/>
    </source>
</evidence>
<dbReference type="UniPathway" id="UPA00120">
    <property type="reaction ID" value="UER00203"/>
</dbReference>
<dbReference type="PROSITE" id="PS51168">
    <property type="entry name" value="CHORISMATE_MUT_2"/>
    <property type="match status" value="1"/>
</dbReference>
<comment type="subcellular location">
    <subcellularLocation>
        <location evidence="3">Cytoplasm</location>
    </subcellularLocation>
</comment>
<dbReference type="SUPFAM" id="SSF55021">
    <property type="entry name" value="ACT-like"/>
    <property type="match status" value="1"/>
</dbReference>
<evidence type="ECO:0000256" key="9">
    <source>
        <dbReference type="ARBA" id="ARBA00022490"/>
    </source>
</evidence>
<comment type="pathway">
    <text evidence="4">Amino-acid biosynthesis; L-phenylalanine biosynthesis; phenylpyruvate from prephenate: step 1/1.</text>
</comment>
<dbReference type="GO" id="GO:0004106">
    <property type="term" value="F:chorismate mutase activity"/>
    <property type="evidence" value="ECO:0007669"/>
    <property type="project" value="UniProtKB-EC"/>
</dbReference>
<evidence type="ECO:0000256" key="7">
    <source>
        <dbReference type="ARBA" id="ARBA00013147"/>
    </source>
</evidence>
<reference evidence="23 24" key="1">
    <citation type="submission" date="2018-07" db="EMBL/GenBank/DDBJ databases">
        <title>Genome sequencing of Moraxellaceae gen. HYN0046.</title>
        <authorList>
            <person name="Kim M."/>
            <person name="Yi H."/>
        </authorList>
    </citation>
    <scope>NUCLEOTIDE SEQUENCE [LARGE SCALE GENOMIC DNA]</scope>
    <source>
        <strain evidence="23 24">HYN0046</strain>
    </source>
</reference>
<evidence type="ECO:0000256" key="10">
    <source>
        <dbReference type="ARBA" id="ARBA00022605"/>
    </source>
</evidence>
<feature type="domain" description="ACT" evidence="22">
    <location>
        <begin position="299"/>
        <end position="376"/>
    </location>
</feature>
<keyword evidence="13" id="KW-0413">Isomerase</keyword>
<dbReference type="EC" id="4.2.1.51" evidence="7"/>
<evidence type="ECO:0000256" key="1">
    <source>
        <dbReference type="ARBA" id="ARBA00000824"/>
    </source>
</evidence>
<dbReference type="PANTHER" id="PTHR21022:SF19">
    <property type="entry name" value="PREPHENATE DEHYDRATASE-RELATED"/>
    <property type="match status" value="1"/>
</dbReference>
<keyword evidence="11" id="KW-0057">Aromatic amino acid biosynthesis</keyword>
<evidence type="ECO:0000256" key="14">
    <source>
        <dbReference type="ARBA" id="ARBA00023239"/>
    </source>
</evidence>
<dbReference type="PANTHER" id="PTHR21022">
    <property type="entry name" value="PREPHENATE DEHYDRATASE P PROTEIN"/>
    <property type="match status" value="1"/>
</dbReference>
<comment type="catalytic activity">
    <reaction evidence="1">
        <text>chorismate = prephenate</text>
        <dbReference type="Rhea" id="RHEA:13897"/>
        <dbReference type="ChEBI" id="CHEBI:29748"/>
        <dbReference type="ChEBI" id="CHEBI:29934"/>
        <dbReference type="EC" id="5.4.99.5"/>
    </reaction>
</comment>
<evidence type="ECO:0000256" key="16">
    <source>
        <dbReference type="ARBA" id="ARBA00031175"/>
    </source>
</evidence>
<dbReference type="PIRSF" id="PIRSF001500">
    <property type="entry name" value="Chor_mut_pdt_Ppr"/>
    <property type="match status" value="1"/>
</dbReference>
<dbReference type="InterPro" id="IPR002912">
    <property type="entry name" value="ACT_dom"/>
</dbReference>
<dbReference type="PROSITE" id="PS51171">
    <property type="entry name" value="PREPHENATE_DEHYDR_3"/>
    <property type="match status" value="1"/>
</dbReference>
<name>A0A345P4Y5_9GAMM</name>
<proteinExistence type="predicted"/>
<dbReference type="Pfam" id="PF01817">
    <property type="entry name" value="CM_2"/>
    <property type="match status" value="1"/>
</dbReference>
<gene>
    <name evidence="23" type="ORF">HYN46_05540</name>
</gene>
<comment type="function">
    <text evidence="2">Catalyzes the Claisen rearrangement of chorismate to prephenate and the decarboxylation/dehydration of prephenate to phenylpyruvate.</text>
</comment>
<keyword evidence="10" id="KW-0028">Amino-acid biosynthesis</keyword>
<evidence type="ECO:0000256" key="4">
    <source>
        <dbReference type="ARBA" id="ARBA00004741"/>
    </source>
</evidence>
<dbReference type="InterPro" id="IPR018528">
    <property type="entry name" value="Preph_deHydtase_CS"/>
</dbReference>
<dbReference type="InterPro" id="IPR036979">
    <property type="entry name" value="CM_dom_sf"/>
</dbReference>
<dbReference type="FunFam" id="3.40.190.10:FF:000034">
    <property type="entry name" value="Chorismate mutase/prephenate dehydratase"/>
    <property type="match status" value="1"/>
</dbReference>
<dbReference type="NCBIfam" id="TIGR01807">
    <property type="entry name" value="CM_P2"/>
    <property type="match status" value="1"/>
</dbReference>
<dbReference type="InterPro" id="IPR010957">
    <property type="entry name" value="G/b/e-P-prot_chorismate_mutase"/>
</dbReference>
<dbReference type="AlphaFoldDB" id="A0A345P4Y5"/>
<comment type="pathway">
    <text evidence="5">Metabolic intermediate biosynthesis; prephenate biosynthesis; prephenate from chorismate: step 1/1.</text>
</comment>
<evidence type="ECO:0000313" key="23">
    <source>
        <dbReference type="EMBL" id="AXI02344.1"/>
    </source>
</evidence>
<dbReference type="Proteomes" id="UP000253940">
    <property type="component" value="Chromosome"/>
</dbReference>
<dbReference type="KEGG" id="mbah:HYN46_05540"/>
<dbReference type="OrthoDB" id="9802281at2"/>
<dbReference type="InterPro" id="IPR001086">
    <property type="entry name" value="Preph_deHydtase"/>
</dbReference>
<dbReference type="RefSeq" id="WP_114898454.1">
    <property type="nucleotide sequence ID" value="NZ_CP031222.1"/>
</dbReference>
<accession>A0A345P4Y5</accession>
<dbReference type="InterPro" id="IPR002701">
    <property type="entry name" value="CM_II_prokaryot"/>
</dbReference>
<dbReference type="GO" id="GO:0009094">
    <property type="term" value="P:L-phenylalanine biosynthetic process"/>
    <property type="evidence" value="ECO:0007669"/>
    <property type="project" value="UniProtKB-UniPathway"/>
</dbReference>
<evidence type="ECO:0000256" key="11">
    <source>
        <dbReference type="ARBA" id="ARBA00023141"/>
    </source>
</evidence>
<dbReference type="Gene3D" id="1.20.59.10">
    <property type="entry name" value="Chorismate mutase"/>
    <property type="match status" value="1"/>
</dbReference>
<dbReference type="UniPathway" id="UPA00121">
    <property type="reaction ID" value="UER00345"/>
</dbReference>
<dbReference type="EC" id="5.4.99.5" evidence="6"/>
<comment type="catalytic activity">
    <reaction evidence="18">
        <text>prephenate + H(+) = 3-phenylpyruvate + CO2 + H2O</text>
        <dbReference type="Rhea" id="RHEA:21648"/>
        <dbReference type="ChEBI" id="CHEBI:15377"/>
        <dbReference type="ChEBI" id="CHEBI:15378"/>
        <dbReference type="ChEBI" id="CHEBI:16526"/>
        <dbReference type="ChEBI" id="CHEBI:18005"/>
        <dbReference type="ChEBI" id="CHEBI:29934"/>
        <dbReference type="EC" id="4.2.1.51"/>
    </reaction>
</comment>
<keyword evidence="14 23" id="KW-0456">Lyase</keyword>
<dbReference type="GO" id="GO:0005737">
    <property type="term" value="C:cytoplasm"/>
    <property type="evidence" value="ECO:0007669"/>
    <property type="project" value="UniProtKB-SubCell"/>
</dbReference>
<evidence type="ECO:0000256" key="5">
    <source>
        <dbReference type="ARBA" id="ARBA00004817"/>
    </source>
</evidence>
<evidence type="ECO:0000256" key="19">
    <source>
        <dbReference type="PIRSR" id="PIRSR001500-2"/>
    </source>
</evidence>
<dbReference type="Gene3D" id="3.30.70.260">
    <property type="match status" value="1"/>
</dbReference>
<protein>
    <recommendedName>
        <fullName evidence="8">Bifunctional chorismate mutase/prephenate dehydratase</fullName>
        <ecNumber evidence="7">4.2.1.51</ecNumber>
        <ecNumber evidence="6">5.4.99.5</ecNumber>
    </recommendedName>
    <alternativeName>
        <fullName evidence="17">Chorismate mutase-prephenate dehydratase</fullName>
    </alternativeName>
    <alternativeName>
        <fullName evidence="16">p-protein</fullName>
    </alternativeName>
</protein>
<dbReference type="InterPro" id="IPR036263">
    <property type="entry name" value="Chorismate_II_sf"/>
</dbReference>
<evidence type="ECO:0000313" key="24">
    <source>
        <dbReference type="Proteomes" id="UP000253940"/>
    </source>
</evidence>
<dbReference type="SMART" id="SM00830">
    <property type="entry name" value="CM_2"/>
    <property type="match status" value="1"/>
</dbReference>
<evidence type="ECO:0000259" key="20">
    <source>
        <dbReference type="PROSITE" id="PS51168"/>
    </source>
</evidence>
<keyword evidence="12" id="KW-0584">Phenylalanine biosynthesis</keyword>
<evidence type="ECO:0000256" key="2">
    <source>
        <dbReference type="ARBA" id="ARBA00002364"/>
    </source>
</evidence>
<dbReference type="SUPFAM" id="SSF53850">
    <property type="entry name" value="Periplasmic binding protein-like II"/>
    <property type="match status" value="1"/>
</dbReference>
<dbReference type="CDD" id="cd13630">
    <property type="entry name" value="PBP2_PDT_1"/>
    <property type="match status" value="1"/>
</dbReference>
<keyword evidence="24" id="KW-1185">Reference proteome</keyword>
<evidence type="ECO:0000259" key="21">
    <source>
        <dbReference type="PROSITE" id="PS51171"/>
    </source>
</evidence>
<sequence>MSNSDSTTNGTAKNGWLFNSTKPSLDQIRTRIDSVDQEIHRLLNERATLAEHVAISKKANEDSPLFYRPEREAQVLRAVMQRNQGPLSNETVARLFREIMSACLALEAPQTVAYLGPQGTFTQGAALKHFGADAVTVPIANIDEVFREVESGNAHYGVVPIENSSEGVVNHTLDSFISSPLNVIGEVELRIHQNLLISDTTRVDSITRIYSHQQSLAQCRKWLDGHFPKAERVAVSSNAEAARKIKSEWHSAAIAGEVAAKEYDLTILNAKIEDNPNNTTRFLIIGREAVPVSGDDKTSLLIAAHDKAGALLDILQPFAKHGISLTSIETRPALPDKWAYVFFIDLVGHQDQPHVRAALDEISATVKELRVLGSYPRAVL</sequence>
<dbReference type="Pfam" id="PF01842">
    <property type="entry name" value="ACT"/>
    <property type="match status" value="1"/>
</dbReference>
<evidence type="ECO:0000256" key="8">
    <source>
        <dbReference type="ARBA" id="ARBA00014401"/>
    </source>
</evidence>
<dbReference type="PROSITE" id="PS00857">
    <property type="entry name" value="PREPHENATE_DEHYDR_1"/>
    <property type="match status" value="1"/>
</dbReference>
<dbReference type="PROSITE" id="PS51671">
    <property type="entry name" value="ACT"/>
    <property type="match status" value="1"/>
</dbReference>
<evidence type="ECO:0000256" key="17">
    <source>
        <dbReference type="ARBA" id="ARBA00031520"/>
    </source>
</evidence>
<evidence type="ECO:0000256" key="13">
    <source>
        <dbReference type="ARBA" id="ARBA00023235"/>
    </source>
</evidence>
<feature type="site" description="Essential for prephenate dehydratase activity" evidence="19">
    <location>
        <position position="280"/>
    </location>
</feature>
<dbReference type="SUPFAM" id="SSF48600">
    <property type="entry name" value="Chorismate mutase II"/>
    <property type="match status" value="1"/>
</dbReference>
<dbReference type="GO" id="GO:0004664">
    <property type="term" value="F:prephenate dehydratase activity"/>
    <property type="evidence" value="ECO:0007669"/>
    <property type="project" value="UniProtKB-EC"/>
</dbReference>
<organism evidence="23 24">
    <name type="scientific">Aquirhabdus parva</name>
    <dbReference type="NCBI Taxonomy" id="2283318"/>
    <lineage>
        <taxon>Bacteria</taxon>
        <taxon>Pseudomonadati</taxon>
        <taxon>Pseudomonadota</taxon>
        <taxon>Gammaproteobacteria</taxon>
        <taxon>Moraxellales</taxon>
        <taxon>Moraxellaceae</taxon>
        <taxon>Aquirhabdus</taxon>
    </lineage>
</organism>
<keyword evidence="15" id="KW-0511">Multifunctional enzyme</keyword>
<dbReference type="InterPro" id="IPR008242">
    <property type="entry name" value="Chor_mutase/pphenate_deHydtase"/>
</dbReference>
<dbReference type="EMBL" id="CP031222">
    <property type="protein sequence ID" value="AXI02344.1"/>
    <property type="molecule type" value="Genomic_DNA"/>
</dbReference>
<evidence type="ECO:0000256" key="3">
    <source>
        <dbReference type="ARBA" id="ARBA00004496"/>
    </source>
</evidence>
<feature type="domain" description="Prephenate dehydratase" evidence="21">
    <location>
        <begin position="111"/>
        <end position="287"/>
    </location>
</feature>
<dbReference type="NCBIfam" id="NF008865">
    <property type="entry name" value="PRK11898.1"/>
    <property type="match status" value="1"/>
</dbReference>
<dbReference type="FunFam" id="3.30.70.260:FF:000012">
    <property type="entry name" value="Prephenate dehydratase"/>
    <property type="match status" value="1"/>
</dbReference>
<keyword evidence="9" id="KW-0963">Cytoplasm</keyword>
<dbReference type="GO" id="GO:0046417">
    <property type="term" value="P:chorismate metabolic process"/>
    <property type="evidence" value="ECO:0007669"/>
    <property type="project" value="InterPro"/>
</dbReference>
<dbReference type="Pfam" id="PF00800">
    <property type="entry name" value="PDT"/>
    <property type="match status" value="1"/>
</dbReference>
<feature type="domain" description="Chorismate mutase" evidence="20">
    <location>
        <begin position="19"/>
        <end position="111"/>
    </location>
</feature>
<evidence type="ECO:0000256" key="15">
    <source>
        <dbReference type="ARBA" id="ARBA00023268"/>
    </source>
</evidence>
<dbReference type="Gene3D" id="3.40.190.10">
    <property type="entry name" value="Periplasmic binding protein-like II"/>
    <property type="match status" value="2"/>
</dbReference>